<evidence type="ECO:0000256" key="1">
    <source>
        <dbReference type="ARBA" id="ARBA00004123"/>
    </source>
</evidence>
<keyword evidence="4" id="KW-0804">Transcription</keyword>
<keyword evidence="3" id="KW-0238">DNA-binding</keyword>
<dbReference type="PANTHER" id="PTHR15348:SF0">
    <property type="entry name" value="PROTEIN DEAD RINGER"/>
    <property type="match status" value="1"/>
</dbReference>
<feature type="domain" description="ARID" evidence="7">
    <location>
        <begin position="383"/>
        <end position="475"/>
    </location>
</feature>
<keyword evidence="10" id="KW-1185">Reference proteome</keyword>
<gene>
    <name evidence="9" type="ORF">EGR_02162</name>
</gene>
<feature type="region of interest" description="Disordered" evidence="6">
    <location>
        <begin position="510"/>
        <end position="561"/>
    </location>
</feature>
<feature type="compositionally biased region" description="Low complexity" evidence="6">
    <location>
        <begin position="643"/>
        <end position="655"/>
    </location>
</feature>
<evidence type="ECO:0000259" key="8">
    <source>
        <dbReference type="PROSITE" id="PS51486"/>
    </source>
</evidence>
<evidence type="ECO:0000256" key="6">
    <source>
        <dbReference type="SAM" id="MobiDB-lite"/>
    </source>
</evidence>
<comment type="caution">
    <text evidence="9">The sequence shown here is derived from an EMBL/GenBank/DDBJ whole genome shotgun (WGS) entry which is preliminary data.</text>
</comment>
<feature type="compositionally biased region" description="Low complexity" evidence="6">
    <location>
        <begin position="148"/>
        <end position="167"/>
    </location>
</feature>
<dbReference type="GO" id="GO:0006357">
    <property type="term" value="P:regulation of transcription by RNA polymerase II"/>
    <property type="evidence" value="ECO:0007669"/>
    <property type="project" value="InterPro"/>
</dbReference>
<dbReference type="GeneID" id="36337877"/>
<dbReference type="Proteomes" id="UP000019149">
    <property type="component" value="Unassembled WGS sequence"/>
</dbReference>
<feature type="compositionally biased region" description="Pro residues" evidence="6">
    <location>
        <begin position="535"/>
        <end position="555"/>
    </location>
</feature>
<dbReference type="InterPro" id="IPR045147">
    <property type="entry name" value="ARI3A/B/C"/>
</dbReference>
<dbReference type="GO" id="GO:0005634">
    <property type="term" value="C:nucleus"/>
    <property type="evidence" value="ECO:0007669"/>
    <property type="project" value="UniProtKB-SubCell"/>
</dbReference>
<dbReference type="SUPFAM" id="SSF46774">
    <property type="entry name" value="ARID-like"/>
    <property type="match status" value="1"/>
</dbReference>
<keyword evidence="2" id="KW-0805">Transcription regulation</keyword>
<dbReference type="CTD" id="36337877"/>
<dbReference type="PANTHER" id="PTHR15348">
    <property type="entry name" value="AT-RICH INTERACTIVE DOMAIN-CONTAINING PROTEIN ARID DOMAIN- CONTAINING PROTEIN DEAD RINGER PROTEIN B-CELL REGULATOR OF IGH TRANSCRIPTION BRIGHT"/>
    <property type="match status" value="1"/>
</dbReference>
<dbReference type="OMA" id="FEYPMLM"/>
<dbReference type="OrthoDB" id="10044343at2759"/>
<feature type="region of interest" description="Disordered" evidence="6">
    <location>
        <begin position="634"/>
        <end position="674"/>
    </location>
</feature>
<dbReference type="InterPro" id="IPR001606">
    <property type="entry name" value="ARID_dom"/>
</dbReference>
<evidence type="ECO:0000259" key="7">
    <source>
        <dbReference type="PROSITE" id="PS51011"/>
    </source>
</evidence>
<keyword evidence="5" id="KW-0539">Nucleus</keyword>
<dbReference type="Gene3D" id="1.10.150.60">
    <property type="entry name" value="ARID DNA-binding domain"/>
    <property type="match status" value="1"/>
</dbReference>
<feature type="region of interest" description="Disordered" evidence="6">
    <location>
        <begin position="63"/>
        <end position="215"/>
    </location>
</feature>
<feature type="region of interest" description="Disordered" evidence="6">
    <location>
        <begin position="313"/>
        <end position="348"/>
    </location>
</feature>
<dbReference type="FunFam" id="1.10.150.60:FF:000007">
    <property type="entry name" value="AT-rich interactive domain-containing protein 3C"/>
    <property type="match status" value="1"/>
</dbReference>
<feature type="compositionally biased region" description="Low complexity" evidence="6">
    <location>
        <begin position="181"/>
        <end position="198"/>
    </location>
</feature>
<accession>W6UP97</accession>
<sequence>MGRGKRNEQSPWLFVSCKQGADDIPTHVHENTRAKVIKKPVFGGAEVIMAGSPVRAPLPNLLFPQSGDKSPPITGSGAHNSSPILSDMVTGSPTYPRFAEGPFCASNVRSASPQPPAKKRCLEPKQHSTSGEGEGLTAPSQPTHECSSDSLCTSASSFSSKGDQQPQLPQPLPPRIKNGAEESPSSKPQQPPQQQQESESSKDLPHYPPLPLWGDVVPDSANSRIAMLPKNFPPLFPSGRAAAVTPSMPAITTTTNSDPVPLGASALAAAAAMAINPLFQQSSGGGLVPGSTASPWNPMLAAAAAAFASGGFQPPGLPSRLQGDAEGPEEKDGGSSSRSGSPMLLSGAGSSVEGVEVMPDASQAGHHWTFQEQFKQLYELSSDPKRKEFLDDLFNFMQKRGSPVNRIPIMAKQVLDLYELYRLVVTRGGLVEVINKKLWREITKGLQLPSSITSAAFTLRTQYMKYLYPYEYEKLALSTPSELQAAIDGNRREARRSSYSFEYPMLMGPSSSAGAQSGTAGQPLSNTSLGATFSHPPPPHHSLLAPPPPPPPPPNVSASCGPSLLPSGLLLPPGFPTPNSGRNGSIFPDTHFFGFPSLVVPTSTTVVRPPTPTPPAAFDAKSYFDDDQLVKQKRSKYPQRCLSSSSTTMVTAAASPKPRPNSKPNYSSPATLESDLKSEANRYLKPMKLSTLPKCTSAFDLDQRHSPQETPSPRLPTNVEVPDKSQQSAATQFSEFLKQRLPLNDVGTTSNCNFSRSDLMQPLALTIPMQNAYQQFMSSTVQKLGLAEKKDSMNGCVEDRRQAKPTATPRENGDFPASNIQLAPNLRISTQAGDQLGLPENTLVVCMEVNGVVYQGVLFGRIKPLS</sequence>
<protein>
    <submittedName>
        <fullName evidence="9">AT-rich interactive domain-containing protein 3A</fullName>
    </submittedName>
</protein>
<reference evidence="9 10" key="1">
    <citation type="journal article" date="2013" name="Nat. Genet.">
        <title>The genome of the hydatid tapeworm Echinococcus granulosus.</title>
        <authorList>
            <person name="Zheng H."/>
            <person name="Zhang W."/>
            <person name="Zhang L."/>
            <person name="Zhang Z."/>
            <person name="Li J."/>
            <person name="Lu G."/>
            <person name="Zhu Y."/>
            <person name="Wang Y."/>
            <person name="Huang Y."/>
            <person name="Liu J."/>
            <person name="Kang H."/>
            <person name="Chen J."/>
            <person name="Wang L."/>
            <person name="Chen A."/>
            <person name="Yu S."/>
            <person name="Gao Z."/>
            <person name="Jin L."/>
            <person name="Gu W."/>
            <person name="Wang Z."/>
            <person name="Zhao L."/>
            <person name="Shi B."/>
            <person name="Wen H."/>
            <person name="Lin R."/>
            <person name="Jones M.K."/>
            <person name="Brejova B."/>
            <person name="Vinar T."/>
            <person name="Zhao G."/>
            <person name="McManus D.P."/>
            <person name="Chen Z."/>
            <person name="Zhou Y."/>
            <person name="Wang S."/>
        </authorList>
    </citation>
    <scope>NUCLEOTIDE SEQUENCE [LARGE SCALE GENOMIC DNA]</scope>
</reference>
<evidence type="ECO:0000256" key="5">
    <source>
        <dbReference type="ARBA" id="ARBA00023242"/>
    </source>
</evidence>
<feature type="compositionally biased region" description="Polar residues" evidence="6">
    <location>
        <begin position="662"/>
        <end position="671"/>
    </location>
</feature>
<dbReference type="SMART" id="SM01014">
    <property type="entry name" value="ARID"/>
    <property type="match status" value="1"/>
</dbReference>
<feature type="domain" description="REKLES" evidence="8">
    <location>
        <begin position="772"/>
        <end position="865"/>
    </location>
</feature>
<dbReference type="AlphaFoldDB" id="W6UP97"/>
<dbReference type="GO" id="GO:0003677">
    <property type="term" value="F:DNA binding"/>
    <property type="evidence" value="ECO:0007669"/>
    <property type="project" value="UniProtKB-KW"/>
</dbReference>
<dbReference type="PROSITE" id="PS51486">
    <property type="entry name" value="REKLES"/>
    <property type="match status" value="1"/>
</dbReference>
<dbReference type="RefSeq" id="XP_024354264.1">
    <property type="nucleotide sequence ID" value="XM_024491411.1"/>
</dbReference>
<feature type="compositionally biased region" description="Polar residues" evidence="6">
    <location>
        <begin position="77"/>
        <end position="93"/>
    </location>
</feature>
<feature type="compositionally biased region" description="Low complexity" evidence="6">
    <location>
        <begin position="510"/>
        <end position="523"/>
    </location>
</feature>
<evidence type="ECO:0000256" key="3">
    <source>
        <dbReference type="ARBA" id="ARBA00023125"/>
    </source>
</evidence>
<name>W6UP97_ECHGR</name>
<comment type="subcellular location">
    <subcellularLocation>
        <location evidence="1">Nucleus</location>
    </subcellularLocation>
</comment>
<evidence type="ECO:0000313" key="10">
    <source>
        <dbReference type="Proteomes" id="UP000019149"/>
    </source>
</evidence>
<dbReference type="KEGG" id="egl:EGR_02162"/>
<proteinExistence type="predicted"/>
<dbReference type="CDD" id="cd16881">
    <property type="entry name" value="ARID_Dri-like"/>
    <property type="match status" value="1"/>
</dbReference>
<dbReference type="STRING" id="6210.W6UP97"/>
<dbReference type="InterPro" id="IPR023334">
    <property type="entry name" value="REKLES_domain"/>
</dbReference>
<evidence type="ECO:0000256" key="4">
    <source>
        <dbReference type="ARBA" id="ARBA00023163"/>
    </source>
</evidence>
<feature type="compositionally biased region" description="Low complexity" evidence="6">
    <location>
        <begin position="334"/>
        <end position="347"/>
    </location>
</feature>
<evidence type="ECO:0000256" key="2">
    <source>
        <dbReference type="ARBA" id="ARBA00023015"/>
    </source>
</evidence>
<dbReference type="PROSITE" id="PS51011">
    <property type="entry name" value="ARID"/>
    <property type="match status" value="1"/>
</dbReference>
<dbReference type="InterPro" id="IPR036431">
    <property type="entry name" value="ARID_dom_sf"/>
</dbReference>
<dbReference type="EMBL" id="APAU02000009">
    <property type="protein sequence ID" value="EUB63068.1"/>
    <property type="molecule type" value="Genomic_DNA"/>
</dbReference>
<organism evidence="9 10">
    <name type="scientific">Echinococcus granulosus</name>
    <name type="common">Hydatid tapeworm</name>
    <dbReference type="NCBI Taxonomy" id="6210"/>
    <lineage>
        <taxon>Eukaryota</taxon>
        <taxon>Metazoa</taxon>
        <taxon>Spiralia</taxon>
        <taxon>Lophotrochozoa</taxon>
        <taxon>Platyhelminthes</taxon>
        <taxon>Cestoda</taxon>
        <taxon>Eucestoda</taxon>
        <taxon>Cyclophyllidea</taxon>
        <taxon>Taeniidae</taxon>
        <taxon>Echinococcus</taxon>
        <taxon>Echinococcus granulosus group</taxon>
    </lineage>
</organism>
<dbReference type="Pfam" id="PF01388">
    <property type="entry name" value="ARID"/>
    <property type="match status" value="1"/>
</dbReference>
<dbReference type="SMART" id="SM00501">
    <property type="entry name" value="BRIGHT"/>
    <property type="match status" value="1"/>
</dbReference>
<evidence type="ECO:0000313" key="9">
    <source>
        <dbReference type="EMBL" id="EUB63068.1"/>
    </source>
</evidence>